<reference evidence="2" key="1">
    <citation type="submission" date="2020-01" db="EMBL/GenBank/DDBJ databases">
        <title>Whole-genome analyses of novel actinobacteria.</title>
        <authorList>
            <person name="Sahin N."/>
        </authorList>
    </citation>
    <scope>NUCLEOTIDE SEQUENCE</scope>
    <source>
        <strain evidence="2">YC537</strain>
    </source>
</reference>
<accession>A0A964UYA1</accession>
<evidence type="ECO:0000313" key="2">
    <source>
        <dbReference type="EMBL" id="NBE56806.1"/>
    </source>
</evidence>
<organism evidence="2 3">
    <name type="scientific">Streptomyces boluensis</name>
    <dbReference type="NCBI Taxonomy" id="1775135"/>
    <lineage>
        <taxon>Bacteria</taxon>
        <taxon>Bacillati</taxon>
        <taxon>Actinomycetota</taxon>
        <taxon>Actinomycetes</taxon>
        <taxon>Kitasatosporales</taxon>
        <taxon>Streptomycetaceae</taxon>
        <taxon>Streptomyces</taxon>
    </lineage>
</organism>
<evidence type="ECO:0000256" key="1">
    <source>
        <dbReference type="SAM" id="MobiDB-lite"/>
    </source>
</evidence>
<keyword evidence="3" id="KW-1185">Reference proteome</keyword>
<dbReference type="EMBL" id="JAAAHS010000599">
    <property type="protein sequence ID" value="NBE56806.1"/>
    <property type="molecule type" value="Genomic_DNA"/>
</dbReference>
<feature type="compositionally biased region" description="Low complexity" evidence="1">
    <location>
        <begin position="264"/>
        <end position="274"/>
    </location>
</feature>
<evidence type="ECO:0000313" key="3">
    <source>
        <dbReference type="Proteomes" id="UP000598297"/>
    </source>
</evidence>
<feature type="region of interest" description="Disordered" evidence="1">
    <location>
        <begin position="208"/>
        <end position="274"/>
    </location>
</feature>
<dbReference type="Gene3D" id="3.20.20.150">
    <property type="entry name" value="Divalent-metal-dependent TIM barrel enzymes"/>
    <property type="match status" value="1"/>
</dbReference>
<dbReference type="OrthoDB" id="9785907at2"/>
<dbReference type="Proteomes" id="UP000598297">
    <property type="component" value="Unassembled WGS sequence"/>
</dbReference>
<proteinExistence type="predicted"/>
<dbReference type="GO" id="GO:0008270">
    <property type="term" value="F:zinc ion binding"/>
    <property type="evidence" value="ECO:0007669"/>
    <property type="project" value="InterPro"/>
</dbReference>
<dbReference type="PROSITE" id="PS00730">
    <property type="entry name" value="AP_NUCLEASE_F2_2"/>
    <property type="match status" value="1"/>
</dbReference>
<gene>
    <name evidence="2" type="ORF">GUY60_36400</name>
</gene>
<comment type="caution">
    <text evidence="2">The sequence shown here is derived from an EMBL/GenBank/DDBJ whole genome shotgun (WGS) entry which is preliminary data.</text>
</comment>
<sequence>MRFRHPDGSTVHLAYCTNVHPAETLDGVRAQLRDHCEPVRRRLGRDRLGIGLWLARDAARALTSDPAALRELRTDLDRRGLEVVTLNGFPYEGFGAQEVKYRVYKPDWTDAERLTHTTDLARLLTALLPDDVREGSISTLPLAWRTPFTDQDAATARTALVTLAERLDALQELTGRSIRVGLEPEPGCVIETTADAIAPLTAVRDQIQQRTPPATPPQQTAPQQAPTPAMSKATGTPTRASATPQPTPPASSNGLRRPLGSSQATATTGATAARAADRIGVCVDTCHLATSFEDPHTALDALDAAGIAIPKVQLSAALHAEQPQHPDVREALAAFDEPRFLHQTRTRPGGTLHGTDDLGPALSGAVLPDTTPWRAHFHVPLHAEPAPPLTSTLSVLRETLARLVGGAHPRTRHLEVETYTWQALPPALRPRARSRLADGIAAELTLARDLLVDLGLKELP</sequence>
<dbReference type="AlphaFoldDB" id="A0A964UYA1"/>
<name>A0A964UYA1_9ACTN</name>
<dbReference type="InterPro" id="IPR018246">
    <property type="entry name" value="AP_endonuc_F2_Zn_BS"/>
</dbReference>
<keyword evidence="2" id="KW-0413">Isomerase</keyword>
<protein>
    <submittedName>
        <fullName evidence="2">Xylose isomerase</fullName>
    </submittedName>
</protein>
<dbReference type="SUPFAM" id="SSF51658">
    <property type="entry name" value="Xylose isomerase-like"/>
    <property type="match status" value="1"/>
</dbReference>
<feature type="compositionally biased region" description="Low complexity" evidence="1">
    <location>
        <begin position="217"/>
        <end position="229"/>
    </location>
</feature>
<dbReference type="GO" id="GO:0016853">
    <property type="term" value="F:isomerase activity"/>
    <property type="evidence" value="ECO:0007669"/>
    <property type="project" value="UniProtKB-KW"/>
</dbReference>
<dbReference type="InterPro" id="IPR036237">
    <property type="entry name" value="Xyl_isomerase-like_sf"/>
</dbReference>